<organism evidence="5 6">
    <name type="scientific">Ruficoccus amylovorans</name>
    <dbReference type="NCBI Taxonomy" id="1804625"/>
    <lineage>
        <taxon>Bacteria</taxon>
        <taxon>Pseudomonadati</taxon>
        <taxon>Verrucomicrobiota</taxon>
        <taxon>Opitutia</taxon>
        <taxon>Puniceicoccales</taxon>
        <taxon>Cerasicoccaceae</taxon>
        <taxon>Ruficoccus</taxon>
    </lineage>
</organism>
<evidence type="ECO:0000313" key="6">
    <source>
        <dbReference type="Proteomes" id="UP000546464"/>
    </source>
</evidence>
<evidence type="ECO:0000313" key="5">
    <source>
        <dbReference type="EMBL" id="MBC2592973.1"/>
    </source>
</evidence>
<dbReference type="InterPro" id="IPR037291">
    <property type="entry name" value="DUF4139"/>
</dbReference>
<name>A0A842H8X0_9BACT</name>
<feature type="signal peptide" evidence="2">
    <location>
        <begin position="1"/>
        <end position="20"/>
    </location>
</feature>
<gene>
    <name evidence="5" type="ORF">H5P28_01745</name>
</gene>
<proteinExistence type="predicted"/>
<feature type="coiled-coil region" evidence="1">
    <location>
        <begin position="169"/>
        <end position="207"/>
    </location>
</feature>
<dbReference type="Pfam" id="PF13598">
    <property type="entry name" value="DUF4139"/>
    <property type="match status" value="1"/>
</dbReference>
<feature type="domain" description="DUF4140" evidence="4">
    <location>
        <begin position="33"/>
        <end position="130"/>
    </location>
</feature>
<protein>
    <submittedName>
        <fullName evidence="5">Mucoidy inhibitor MuiA family protein</fullName>
    </submittedName>
</protein>
<keyword evidence="1" id="KW-0175">Coiled coil</keyword>
<accession>A0A842H8X0</accession>
<evidence type="ECO:0000256" key="1">
    <source>
        <dbReference type="SAM" id="Coils"/>
    </source>
</evidence>
<dbReference type="PANTHER" id="PTHR31005">
    <property type="entry name" value="DUF4139 DOMAIN-CONTAINING PROTEIN"/>
    <property type="match status" value="1"/>
</dbReference>
<evidence type="ECO:0000259" key="4">
    <source>
        <dbReference type="Pfam" id="PF13600"/>
    </source>
</evidence>
<sequence length="553" mass="61000">MTRLSPFLFAALAAPFSLPAAQEQVLDSHLNAVTVYTDRAEVVRQAGLKLDPGVHTLIFTDLPAQTDAGSLQVDGTGGFTLQDVRFETRQLTDLPEGRLKELTDELQKADTQAKALGMTATRLKDRRAALEAVLARVTATPKDSSAPAPMDAVQWTEMLTFYNTQLEKIDQSTMENDAALQQVSEIQNRLRREISQLNANARKQSNVAKVVVSLDRSSEVVVELTSIVYGPRWTPSYDIRANTTDKQVTLASYGSVTQNTGEDWTDVRLSLSTAQPQVGGREPELNPWFVNVFKPMPVEPPFAYESARAKQARPAMASGLTNEIMADSFVASAPMQVQEATVQSGATAVVYQIPNTASIPSDNQPVRVSITTQSFPGEFRYSAVPKLSPHVYLKTKVTNASEYAFLPGPGNIYLDGSFVGQSALDLVPPGQEFWTWLGIDQGVTVERKLLDRKEGEAGFFGGSKSMTWRYEFEIKNNKQTPITLSVWDQIPVSENDDIAVELIQPKYSADTASLKMTSQKFIEWIYNLNPGQEVKTPFEFSVTWPEDVQVSGL</sequence>
<reference evidence="5 6" key="1">
    <citation type="submission" date="2020-07" db="EMBL/GenBank/DDBJ databases">
        <authorList>
            <person name="Feng X."/>
        </authorList>
    </citation>
    <scope>NUCLEOTIDE SEQUENCE [LARGE SCALE GENOMIC DNA]</scope>
    <source>
        <strain evidence="5 6">JCM31066</strain>
    </source>
</reference>
<dbReference type="AlphaFoldDB" id="A0A842H8X0"/>
<feature type="chain" id="PRO_5032422690" evidence="2">
    <location>
        <begin position="21"/>
        <end position="553"/>
    </location>
</feature>
<evidence type="ECO:0000259" key="3">
    <source>
        <dbReference type="Pfam" id="PF13598"/>
    </source>
</evidence>
<dbReference type="PANTHER" id="PTHR31005:SF8">
    <property type="entry name" value="DUF4139 DOMAIN-CONTAINING PROTEIN"/>
    <property type="match status" value="1"/>
</dbReference>
<dbReference type="Proteomes" id="UP000546464">
    <property type="component" value="Unassembled WGS sequence"/>
</dbReference>
<keyword evidence="2" id="KW-0732">Signal</keyword>
<dbReference type="RefSeq" id="WP_185673978.1">
    <property type="nucleotide sequence ID" value="NZ_JACHVB010000012.1"/>
</dbReference>
<comment type="caution">
    <text evidence="5">The sequence shown here is derived from an EMBL/GenBank/DDBJ whole genome shotgun (WGS) entry which is preliminary data.</text>
</comment>
<keyword evidence="6" id="KW-1185">Reference proteome</keyword>
<dbReference type="NCBIfam" id="TIGR02231">
    <property type="entry name" value="mucoidy inhibitor MuiA family protein"/>
    <property type="match status" value="1"/>
</dbReference>
<dbReference type="EMBL" id="JACHVB010000012">
    <property type="protein sequence ID" value="MBC2592973.1"/>
    <property type="molecule type" value="Genomic_DNA"/>
</dbReference>
<dbReference type="Pfam" id="PF13600">
    <property type="entry name" value="DUF4140"/>
    <property type="match status" value="1"/>
</dbReference>
<evidence type="ECO:0000256" key="2">
    <source>
        <dbReference type="SAM" id="SignalP"/>
    </source>
</evidence>
<dbReference type="InterPro" id="IPR011935">
    <property type="entry name" value="CHP02231"/>
</dbReference>
<feature type="domain" description="DUF4139" evidence="3">
    <location>
        <begin position="222"/>
        <end position="546"/>
    </location>
</feature>
<dbReference type="InterPro" id="IPR025554">
    <property type="entry name" value="DUF4140"/>
</dbReference>